<evidence type="ECO:0000259" key="6">
    <source>
        <dbReference type="PROSITE" id="PS51183"/>
    </source>
</evidence>
<dbReference type="Pfam" id="PF02373">
    <property type="entry name" value="JmjC"/>
    <property type="match status" value="1"/>
</dbReference>
<sequence>MTSHDAAVMMGSAAATQEDSHSKTTQGGVAGIVAVNPPPSHVIITFKKTHVQMLDDDVSGSDSTGDSPLPPVRRKKRPTRRYAAAGYSSGEDEQELFPTRSVRHKVTNFHESDSSSEADTGFKGQPPRTATSKPDLPMGVIRGCESCEDCQKVVASWHPSAGRKPCLDEAPTFFPDEEEFKDPLKYIASIRARAEPYGICRVVPPLSWRPPCMLREDSPDIQNMQFPTRVQQVHKLQVREPIAKESCSLPKKALSGGKKNRGQQLSSPGRKMTAEAKSSNLHQNRMSSTAPSDSQTSDDQEEYFGFEPGNLFSLGTFEKYADAFKDHYFCRKEIVGCQCGNDTTADKPWEPSVDVIEGEYWRIVEQPTEQIEVLYGADVETGKFRSGFPKAKNGKLTTKVEEEEENLYEKSGWNLNNIARLPGSMLAFEEEDISGVVVPWLYIGMCFSSFCWHVEDHHFYSLNYMHWGAPKVWYGVPNSEALKLESAMKKHLPELFNEQPDLLHKLVTQLSPTVLKAEGVPVYKLVQQAGDFVITFPRAYHSGFNCGFNVAEAVNVAPADWLSHGQSAVELYCEQHRKTSVSHDKLLLRAARFAVKLFWHFHHRKLQEKDRAAAASLSTQLQVWGRAAANGQVEKMAQAAGMLWLCTWQALFGQKGGMLSKALKVRVEMEHARRVSLKQMGEIATKKMDSRYDATDERECEVCKYDLHLSAIGCECHPERFSCLLHVANLCSCPWSKKTLLYRYDSDQLDLLVSAVEENAGAVRDWINQEIRQAVSLPPLGAKENPRSTQVAAVCSSTNPPDTQHTSGSWKVPSPLSMGFDEKYHSVQVADEKEGSVISMRAAMPYVAEGFHKLETHRGMLDALPTGKIATYSVTPPTLGRNDEGLSTANESQKQTVRQSSILSSRRIPSKVQVFSPLKKQPTDVIILSDDDDEEENPQVRVGREPVHVGASQRACGLHDQVITISGVVPFSGVPDSHIQGRVSQETGLDAREEGDASSTDAYRSHQERRVLGETSQPVVVTTSGGLAQSVSGDKIGTTHPVPMSGDTRTPGRRHVVRVVHANREVELLNVGSLVLRTGWQSKRAIYPAGFKSRTRFISVRDISQTCMYESEIVDNGPQSSPLFKVSLPNVDPFISTSIDECWSKVRKSVNDEICRQRGRYGQGRLLAPPPLFPPVNALEMFGLTSPAILQIIEALDPHRQCFEYWAAKTQVEPQTSEVQTHTPAAAAAAGAEPAQNPGTVVDSYPVLRTLFHKASTEELSVLHQLFASDRKSCDWNSGVSALSDELKSRIP</sequence>
<gene>
    <name evidence="8" type="ORF">CSSPTR1EN2_LOCUS9869</name>
</gene>
<dbReference type="InterPro" id="IPR004198">
    <property type="entry name" value="Znf_C5HC2"/>
</dbReference>
<keyword evidence="2" id="KW-0560">Oxidoreductase</keyword>
<feature type="region of interest" description="Disordered" evidence="5">
    <location>
        <begin position="883"/>
        <end position="903"/>
    </location>
</feature>
<feature type="domain" description="JmjN" evidence="6">
    <location>
        <begin position="170"/>
        <end position="211"/>
    </location>
</feature>
<dbReference type="Pfam" id="PF05965">
    <property type="entry name" value="FYRC"/>
    <property type="match status" value="1"/>
</dbReference>
<dbReference type="SUPFAM" id="SSF51197">
    <property type="entry name" value="Clavaminate synthase-like"/>
    <property type="match status" value="1"/>
</dbReference>
<name>A0ABP0U135_9BRYO</name>
<feature type="region of interest" description="Disordered" evidence="5">
    <location>
        <begin position="984"/>
        <end position="1016"/>
    </location>
</feature>
<dbReference type="Pfam" id="PF02928">
    <property type="entry name" value="zf-C5HC2"/>
    <property type="match status" value="1"/>
</dbReference>
<dbReference type="PROSITE" id="PS51542">
    <property type="entry name" value="FYRN"/>
    <property type="match status" value="1"/>
</dbReference>
<organism evidence="8 9">
    <name type="scientific">Sphagnum troendelagicum</name>
    <dbReference type="NCBI Taxonomy" id="128251"/>
    <lineage>
        <taxon>Eukaryota</taxon>
        <taxon>Viridiplantae</taxon>
        <taxon>Streptophyta</taxon>
        <taxon>Embryophyta</taxon>
        <taxon>Bryophyta</taxon>
        <taxon>Sphagnophytina</taxon>
        <taxon>Sphagnopsida</taxon>
        <taxon>Sphagnales</taxon>
        <taxon>Sphagnaceae</taxon>
        <taxon>Sphagnum</taxon>
    </lineage>
</organism>
<feature type="compositionally biased region" description="Polar residues" evidence="5">
    <location>
        <begin position="276"/>
        <end position="295"/>
    </location>
</feature>
<dbReference type="SMART" id="SM00541">
    <property type="entry name" value="FYRN"/>
    <property type="match status" value="1"/>
</dbReference>
<accession>A0ABP0U135</accession>
<reference evidence="8" key="1">
    <citation type="submission" date="2024-02" db="EMBL/GenBank/DDBJ databases">
        <authorList>
            <consortium name="ELIXIR-Norway"/>
            <consortium name="Elixir Norway"/>
        </authorList>
    </citation>
    <scope>NUCLEOTIDE SEQUENCE</scope>
</reference>
<evidence type="ECO:0000313" key="8">
    <source>
        <dbReference type="EMBL" id="CAK9209580.1"/>
    </source>
</evidence>
<keyword evidence="9" id="KW-1185">Reference proteome</keyword>
<feature type="region of interest" description="Disordered" evidence="5">
    <location>
        <begin position="1031"/>
        <end position="1051"/>
    </location>
</feature>
<evidence type="ECO:0000256" key="5">
    <source>
        <dbReference type="SAM" id="MobiDB-lite"/>
    </source>
</evidence>
<dbReference type="InterPro" id="IPR003889">
    <property type="entry name" value="FYrich_C"/>
</dbReference>
<dbReference type="PROSITE" id="PS51183">
    <property type="entry name" value="JMJN"/>
    <property type="match status" value="1"/>
</dbReference>
<dbReference type="SMART" id="SM00558">
    <property type="entry name" value="JmjC"/>
    <property type="match status" value="1"/>
</dbReference>
<dbReference type="PROSITE" id="PS51184">
    <property type="entry name" value="JMJC"/>
    <property type="match status" value="1"/>
</dbReference>
<dbReference type="SMART" id="SM00542">
    <property type="entry name" value="FYRC"/>
    <property type="match status" value="1"/>
</dbReference>
<dbReference type="PANTHER" id="PTHR10694:SF113">
    <property type="entry name" value="PROTEIN JUMONJI"/>
    <property type="match status" value="1"/>
</dbReference>
<dbReference type="Pfam" id="PF02375">
    <property type="entry name" value="JmjN"/>
    <property type="match status" value="1"/>
</dbReference>
<evidence type="ECO:0000313" key="9">
    <source>
        <dbReference type="Proteomes" id="UP001497512"/>
    </source>
</evidence>
<dbReference type="SMART" id="SM00545">
    <property type="entry name" value="JmjN"/>
    <property type="match status" value="1"/>
</dbReference>
<dbReference type="InterPro" id="IPR003347">
    <property type="entry name" value="JmjC_dom"/>
</dbReference>
<dbReference type="InterPro" id="IPR003888">
    <property type="entry name" value="FYrich_N"/>
</dbReference>
<proteinExistence type="predicted"/>
<feature type="region of interest" description="Disordered" evidence="5">
    <location>
        <begin position="1"/>
        <end position="25"/>
    </location>
</feature>
<dbReference type="PANTHER" id="PTHR10694">
    <property type="entry name" value="LYSINE-SPECIFIC DEMETHYLASE"/>
    <property type="match status" value="1"/>
</dbReference>
<feature type="domain" description="JmjC" evidence="7">
    <location>
        <begin position="410"/>
        <end position="573"/>
    </location>
</feature>
<dbReference type="Proteomes" id="UP001497512">
    <property type="component" value="Chromosome 17"/>
</dbReference>
<feature type="region of interest" description="Disordered" evidence="5">
    <location>
        <begin position="55"/>
        <end position="96"/>
    </location>
</feature>
<feature type="compositionally biased region" description="Basic and acidic residues" evidence="5">
    <location>
        <begin position="1003"/>
        <end position="1012"/>
    </location>
</feature>
<evidence type="ECO:0000256" key="2">
    <source>
        <dbReference type="ARBA" id="ARBA00023002"/>
    </source>
</evidence>
<feature type="region of interest" description="Disordered" evidence="5">
    <location>
        <begin position="249"/>
        <end position="302"/>
    </location>
</feature>
<evidence type="ECO:0000259" key="7">
    <source>
        <dbReference type="PROSITE" id="PS51184"/>
    </source>
</evidence>
<dbReference type="Gene3D" id="2.60.120.650">
    <property type="entry name" value="Cupin"/>
    <property type="match status" value="1"/>
</dbReference>
<evidence type="ECO:0000256" key="1">
    <source>
        <dbReference type="ARBA" id="ARBA00004123"/>
    </source>
</evidence>
<protein>
    <recommendedName>
        <fullName evidence="10">Lysine-specific demethylase JMJ16</fullName>
    </recommendedName>
</protein>
<keyword evidence="3" id="KW-0408">Iron</keyword>
<dbReference type="PROSITE" id="PS51543">
    <property type="entry name" value="FYRC"/>
    <property type="match status" value="1"/>
</dbReference>
<evidence type="ECO:0000256" key="4">
    <source>
        <dbReference type="ARBA" id="ARBA00023242"/>
    </source>
</evidence>
<keyword evidence="4" id="KW-0539">Nucleus</keyword>
<dbReference type="EMBL" id="OZ019909">
    <property type="protein sequence ID" value="CAK9209580.1"/>
    <property type="molecule type" value="Genomic_DNA"/>
</dbReference>
<comment type="subcellular location">
    <subcellularLocation>
        <location evidence="1">Nucleus</location>
    </subcellularLocation>
</comment>
<dbReference type="Pfam" id="PF05964">
    <property type="entry name" value="FYRN"/>
    <property type="match status" value="1"/>
</dbReference>
<dbReference type="Gene3D" id="3.30.160.360">
    <property type="match status" value="1"/>
</dbReference>
<dbReference type="InterPro" id="IPR003349">
    <property type="entry name" value="JmjN"/>
</dbReference>
<evidence type="ECO:0000256" key="3">
    <source>
        <dbReference type="ARBA" id="ARBA00023004"/>
    </source>
</evidence>
<feature type="compositionally biased region" description="Polar residues" evidence="5">
    <location>
        <begin position="885"/>
        <end position="903"/>
    </location>
</feature>
<evidence type="ECO:0008006" key="10">
    <source>
        <dbReference type="Google" id="ProtNLM"/>
    </source>
</evidence>
<feature type="region of interest" description="Disordered" evidence="5">
    <location>
        <begin position="108"/>
        <end position="137"/>
    </location>
</feature>